<feature type="compositionally biased region" description="Low complexity" evidence="8">
    <location>
        <begin position="27"/>
        <end position="41"/>
    </location>
</feature>
<dbReference type="NCBIfam" id="TIGR00247">
    <property type="entry name" value="endolytic transglycosylase MltG"/>
    <property type="match status" value="1"/>
</dbReference>
<feature type="transmembrane region" description="Helical" evidence="7">
    <location>
        <begin position="82"/>
        <end position="103"/>
    </location>
</feature>
<accession>A0ABY0V7T6</accession>
<evidence type="ECO:0000256" key="2">
    <source>
        <dbReference type="ARBA" id="ARBA00022692"/>
    </source>
</evidence>
<sequence length="430" mass="46607">MTDSDPLRPPFPSRRDRHRHRQTSQESRTSQPSQRVPRPSSGGTPAGGVELPTRAQRRAQLSAEARRNAARQQRKRRTRRKIRTFIVIIAVLAVLGGAAYVAVSALKSTGVVADQSDDYPGPGSGSVEVTINKGEIGSDIGVKLVEADVVKSVAAFNRAFEANKAASGIKPGTYQLKKQMSASGAVAALLDETNRTENTVTVTPGSVLKQTLDKMREVSGFSDEAIQEAINNPEALGLPAQAQGNLEGWLEPGSYEVSQDDTPADLLSEMIQARVDALDQAGVPEDQRQTVLIKASIVEREMHLEKYMPMVARVIENRLKDTEGETRGQLKMDSTVLYGVGKYGGVPTKDDLANDNPYNTYLIKGLPPGPIASPSSTAINAVLNPEPGDWLYFVTIDLDTGETLFATTNEEQEKNKAKFDEYCEANPGKC</sequence>
<evidence type="ECO:0000256" key="7">
    <source>
        <dbReference type="HAMAP-Rule" id="MF_02065"/>
    </source>
</evidence>
<evidence type="ECO:0000256" key="5">
    <source>
        <dbReference type="ARBA" id="ARBA00023239"/>
    </source>
</evidence>
<comment type="catalytic activity">
    <reaction evidence="7">
        <text>a peptidoglycan chain = a peptidoglycan chain with N-acetyl-1,6-anhydromuramyl-[peptide] at the reducing end + a peptidoglycan chain with N-acetylglucosamine at the non-reducing end.</text>
        <dbReference type="EC" id="4.2.2.29"/>
    </reaction>
</comment>
<reference evidence="9 10" key="1">
    <citation type="submission" date="2016-10" db="EMBL/GenBank/DDBJ databases">
        <authorList>
            <person name="Varghese N."/>
            <person name="Submissions S."/>
        </authorList>
    </citation>
    <scope>NUCLEOTIDE SEQUENCE [LARGE SCALE GENOMIC DNA]</scope>
    <source>
        <strain evidence="9 10">DSM 9169</strain>
    </source>
</reference>
<evidence type="ECO:0000256" key="4">
    <source>
        <dbReference type="ARBA" id="ARBA00023136"/>
    </source>
</evidence>
<comment type="subcellular location">
    <subcellularLocation>
        <location evidence="7">Cell membrane</location>
        <topology evidence="7">Single-pass membrane protein</topology>
    </subcellularLocation>
</comment>
<dbReference type="InterPro" id="IPR003770">
    <property type="entry name" value="MLTG-like"/>
</dbReference>
<evidence type="ECO:0000256" key="3">
    <source>
        <dbReference type="ARBA" id="ARBA00022989"/>
    </source>
</evidence>
<comment type="similarity">
    <text evidence="7">Belongs to the transglycosylase MltG family.</text>
</comment>
<evidence type="ECO:0000256" key="6">
    <source>
        <dbReference type="ARBA" id="ARBA00023316"/>
    </source>
</evidence>
<proteinExistence type="inferred from homology"/>
<evidence type="ECO:0000313" key="9">
    <source>
        <dbReference type="EMBL" id="SDT95883.1"/>
    </source>
</evidence>
<name>A0ABY0V7T6_9ACTO</name>
<dbReference type="HAMAP" id="MF_02065">
    <property type="entry name" value="MltG"/>
    <property type="match status" value="1"/>
</dbReference>
<keyword evidence="10" id="KW-1185">Reference proteome</keyword>
<keyword evidence="6 7" id="KW-0961">Cell wall biogenesis/degradation</keyword>
<feature type="compositionally biased region" description="Basic residues" evidence="8">
    <location>
        <begin position="68"/>
        <end position="77"/>
    </location>
</feature>
<evidence type="ECO:0000256" key="1">
    <source>
        <dbReference type="ARBA" id="ARBA00022475"/>
    </source>
</evidence>
<keyword evidence="1 7" id="KW-1003">Cell membrane</keyword>
<dbReference type="Gene3D" id="3.30.1490.480">
    <property type="entry name" value="Endolytic murein transglycosylase"/>
    <property type="match status" value="1"/>
</dbReference>
<comment type="function">
    <text evidence="7">Functions as a peptidoglycan terminase that cleaves nascent peptidoglycan strands endolytically to terminate their elongation.</text>
</comment>
<dbReference type="EC" id="4.2.2.29" evidence="7"/>
<evidence type="ECO:0000256" key="8">
    <source>
        <dbReference type="SAM" id="MobiDB-lite"/>
    </source>
</evidence>
<feature type="region of interest" description="Disordered" evidence="8">
    <location>
        <begin position="1"/>
        <end position="77"/>
    </location>
</feature>
<evidence type="ECO:0000313" key="10">
    <source>
        <dbReference type="Proteomes" id="UP000198976"/>
    </source>
</evidence>
<dbReference type="PANTHER" id="PTHR30518">
    <property type="entry name" value="ENDOLYTIC MUREIN TRANSGLYCOSYLASE"/>
    <property type="match status" value="1"/>
</dbReference>
<dbReference type="Proteomes" id="UP000198976">
    <property type="component" value="Chromosome I"/>
</dbReference>
<feature type="site" description="Important for catalytic activity" evidence="7">
    <location>
        <position position="301"/>
    </location>
</feature>
<dbReference type="EMBL" id="LT629792">
    <property type="protein sequence ID" value="SDT95883.1"/>
    <property type="molecule type" value="Genomic_DNA"/>
</dbReference>
<keyword evidence="3 7" id="KW-1133">Transmembrane helix</keyword>
<dbReference type="Pfam" id="PF02618">
    <property type="entry name" value="YceG"/>
    <property type="match status" value="1"/>
</dbReference>
<protein>
    <recommendedName>
        <fullName evidence="7">Endolytic murein transglycosylase</fullName>
        <ecNumber evidence="7">4.2.2.29</ecNumber>
    </recommendedName>
    <alternativeName>
        <fullName evidence="7">Peptidoglycan lytic transglycosylase</fullName>
    </alternativeName>
    <alternativeName>
        <fullName evidence="7">Peptidoglycan polymerization terminase</fullName>
    </alternativeName>
</protein>
<keyword evidence="5 7" id="KW-0456">Lyase</keyword>
<dbReference type="CDD" id="cd08010">
    <property type="entry name" value="MltG_like"/>
    <property type="match status" value="1"/>
</dbReference>
<keyword evidence="2 7" id="KW-0812">Transmembrane</keyword>
<dbReference type="PANTHER" id="PTHR30518:SF2">
    <property type="entry name" value="ENDOLYTIC MUREIN TRANSGLYCOSYLASE"/>
    <property type="match status" value="1"/>
</dbReference>
<organism evidence="9 10">
    <name type="scientific">Schaalia radingae</name>
    <dbReference type="NCBI Taxonomy" id="131110"/>
    <lineage>
        <taxon>Bacteria</taxon>
        <taxon>Bacillati</taxon>
        <taxon>Actinomycetota</taxon>
        <taxon>Actinomycetes</taxon>
        <taxon>Actinomycetales</taxon>
        <taxon>Actinomycetaceae</taxon>
        <taxon>Schaalia</taxon>
    </lineage>
</organism>
<keyword evidence="4 7" id="KW-0472">Membrane</keyword>
<gene>
    <name evidence="7" type="primary">mltG</name>
    <name evidence="9" type="ORF">SAMN04489714_1228</name>
</gene>